<reference evidence="2" key="1">
    <citation type="submission" date="2022-11" db="UniProtKB">
        <authorList>
            <consortium name="WormBaseParasite"/>
        </authorList>
    </citation>
    <scope>IDENTIFICATION</scope>
</reference>
<keyword evidence="1" id="KW-1185">Reference proteome</keyword>
<accession>A0A915D1V9</accession>
<protein>
    <submittedName>
        <fullName evidence="2">Uncharacterized protein</fullName>
    </submittedName>
</protein>
<evidence type="ECO:0000313" key="2">
    <source>
        <dbReference type="WBParaSite" id="jg14562"/>
    </source>
</evidence>
<name>A0A915D1V9_9BILA</name>
<organism evidence="1 2">
    <name type="scientific">Ditylenchus dipsaci</name>
    <dbReference type="NCBI Taxonomy" id="166011"/>
    <lineage>
        <taxon>Eukaryota</taxon>
        <taxon>Metazoa</taxon>
        <taxon>Ecdysozoa</taxon>
        <taxon>Nematoda</taxon>
        <taxon>Chromadorea</taxon>
        <taxon>Rhabditida</taxon>
        <taxon>Tylenchina</taxon>
        <taxon>Tylenchomorpha</taxon>
        <taxon>Sphaerularioidea</taxon>
        <taxon>Anguinidae</taxon>
        <taxon>Anguininae</taxon>
        <taxon>Ditylenchus</taxon>
    </lineage>
</organism>
<sequence>MRISIDKYIQILNNIFQMGVFYAAEGDDEKHSFLRIKCHFLSIAVEELPLRKDVSATEQISIDAKIIEALATAEFYKSKIRRRYEQEAQSVAKKDGQSTSSNNDSKIVFNPSMAEWGISEEKLAPYILCNETSIHPIVFQRVIIPNNLPQSFLNATENKFRFAFLYGKLVRNSLIASHALVASVEDINNEKFERFMGDPEAEVTYLLSAVFAAH</sequence>
<dbReference type="WBParaSite" id="jg14562">
    <property type="protein sequence ID" value="jg14562"/>
    <property type="gene ID" value="jg14562"/>
</dbReference>
<evidence type="ECO:0000313" key="1">
    <source>
        <dbReference type="Proteomes" id="UP000887574"/>
    </source>
</evidence>
<proteinExistence type="predicted"/>
<dbReference type="Proteomes" id="UP000887574">
    <property type="component" value="Unplaced"/>
</dbReference>
<dbReference type="Gene3D" id="1.20.58.80">
    <property type="entry name" value="Phosphotransferase system, lactose/cellobiose-type IIA subunit"/>
    <property type="match status" value="1"/>
</dbReference>
<dbReference type="AlphaFoldDB" id="A0A915D1V9"/>